<organism evidence="7 8">
    <name type="scientific">Flavobacterium psychrophilum</name>
    <dbReference type="NCBI Taxonomy" id="96345"/>
    <lineage>
        <taxon>Bacteria</taxon>
        <taxon>Pseudomonadati</taxon>
        <taxon>Bacteroidota</taxon>
        <taxon>Flavobacteriia</taxon>
        <taxon>Flavobacteriales</taxon>
        <taxon>Flavobacteriaceae</taxon>
        <taxon>Flavobacterium</taxon>
    </lineage>
</organism>
<evidence type="ECO:0000259" key="6">
    <source>
        <dbReference type="Pfam" id="PF04932"/>
    </source>
</evidence>
<feature type="transmembrane region" description="Helical" evidence="5">
    <location>
        <begin position="162"/>
        <end position="181"/>
    </location>
</feature>
<evidence type="ECO:0000256" key="3">
    <source>
        <dbReference type="ARBA" id="ARBA00022989"/>
    </source>
</evidence>
<feature type="transmembrane region" description="Helical" evidence="5">
    <location>
        <begin position="30"/>
        <end position="47"/>
    </location>
</feature>
<feature type="transmembrane region" description="Helical" evidence="5">
    <location>
        <begin position="377"/>
        <end position="395"/>
    </location>
</feature>
<feature type="transmembrane region" description="Helical" evidence="5">
    <location>
        <begin position="7"/>
        <end position="24"/>
    </location>
</feature>
<feature type="transmembrane region" description="Helical" evidence="5">
    <location>
        <begin position="102"/>
        <end position="120"/>
    </location>
</feature>
<feature type="transmembrane region" description="Helical" evidence="5">
    <location>
        <begin position="201"/>
        <end position="223"/>
    </location>
</feature>
<feature type="transmembrane region" description="Helical" evidence="5">
    <location>
        <begin position="79"/>
        <end position="95"/>
    </location>
</feature>
<evidence type="ECO:0000313" key="8">
    <source>
        <dbReference type="Proteomes" id="UP000596329"/>
    </source>
</evidence>
<feature type="transmembrane region" description="Helical" evidence="5">
    <location>
        <begin position="253"/>
        <end position="271"/>
    </location>
</feature>
<gene>
    <name evidence="7" type="ORF">H0H26_13085</name>
</gene>
<keyword evidence="3 5" id="KW-1133">Transmembrane helix</keyword>
<dbReference type="InterPro" id="IPR051533">
    <property type="entry name" value="WaaL-like"/>
</dbReference>
<dbReference type="Pfam" id="PF04932">
    <property type="entry name" value="Wzy_C"/>
    <property type="match status" value="1"/>
</dbReference>
<feature type="transmembrane region" description="Helical" evidence="5">
    <location>
        <begin position="230"/>
        <end position="247"/>
    </location>
</feature>
<feature type="transmembrane region" description="Helical" evidence="5">
    <location>
        <begin position="132"/>
        <end position="150"/>
    </location>
</feature>
<protein>
    <submittedName>
        <fullName evidence="7">O-antigen ligase family protein</fullName>
    </submittedName>
</protein>
<dbReference type="RefSeq" id="WP_203095944.1">
    <property type="nucleotide sequence ID" value="NZ_CP059075.1"/>
</dbReference>
<keyword evidence="7" id="KW-0436">Ligase</keyword>
<evidence type="ECO:0000256" key="1">
    <source>
        <dbReference type="ARBA" id="ARBA00004141"/>
    </source>
</evidence>
<sequence length="450" mass="50153">MKSKNLSYTTIILLHIGLGILIYMASKLSIPYGLAILSVGLLTILKTQNTKNQVLYFCAYIVGSEVILRMTGGSLSYEIGKYSVILFMLMGIYFSGFSKNSFLYWIFLILLLPGVLLATVTLKLDTDIQKSIAFNISGPVCLGISALYCYQRKITLKELDNILFCMLCPIITTVTYMFLYTPSVKKIITSTQSNFETSGGFGPNQVSTIVGLGVFIMFSRLVFHSKKKQIIVLNTTLLLIMTFRGIITFSRGGMLSSAVMIALLLLILFFVTQRAAKIRLLWMVVFSFVAFLIIWSYSSSQTNGLIAKRYANEDASGRVKSTLLSGREEIIGSEFDMFLANPIFGIGVGKGRENRLESTGESIASHNEISRMLAEHGSLGALGIVILFVTPLVLYTNNRRHIYLLSFFAFWILTINHAAMRLAAPAFVYALSLLHIYSIEDQKKLNENIE</sequence>
<comment type="subcellular location">
    <subcellularLocation>
        <location evidence="1">Membrane</location>
        <topology evidence="1">Multi-pass membrane protein</topology>
    </subcellularLocation>
</comment>
<dbReference type="InterPro" id="IPR007016">
    <property type="entry name" value="O-antigen_ligase-rel_domated"/>
</dbReference>
<evidence type="ECO:0000256" key="2">
    <source>
        <dbReference type="ARBA" id="ARBA00022692"/>
    </source>
</evidence>
<evidence type="ECO:0000256" key="5">
    <source>
        <dbReference type="SAM" id="Phobius"/>
    </source>
</evidence>
<keyword evidence="2 5" id="KW-0812">Transmembrane</keyword>
<dbReference type="AlphaFoldDB" id="A0A7U2NFW7"/>
<keyword evidence="4 5" id="KW-0472">Membrane</keyword>
<feature type="transmembrane region" description="Helical" evidence="5">
    <location>
        <begin position="54"/>
        <end position="73"/>
    </location>
</feature>
<feature type="transmembrane region" description="Helical" evidence="5">
    <location>
        <begin position="402"/>
        <end position="424"/>
    </location>
</feature>
<evidence type="ECO:0000256" key="4">
    <source>
        <dbReference type="ARBA" id="ARBA00023136"/>
    </source>
</evidence>
<evidence type="ECO:0000313" key="7">
    <source>
        <dbReference type="EMBL" id="QRE03792.1"/>
    </source>
</evidence>
<dbReference type="GO" id="GO:0016020">
    <property type="term" value="C:membrane"/>
    <property type="evidence" value="ECO:0007669"/>
    <property type="project" value="UniProtKB-SubCell"/>
</dbReference>
<name>A0A7U2NFW7_FLAPS</name>
<proteinExistence type="predicted"/>
<dbReference type="GO" id="GO:0016874">
    <property type="term" value="F:ligase activity"/>
    <property type="evidence" value="ECO:0007669"/>
    <property type="project" value="UniProtKB-KW"/>
</dbReference>
<accession>A0A7U2NFW7</accession>
<feature type="transmembrane region" description="Helical" evidence="5">
    <location>
        <begin position="280"/>
        <end position="298"/>
    </location>
</feature>
<dbReference type="Proteomes" id="UP000596329">
    <property type="component" value="Chromosome"/>
</dbReference>
<reference evidence="7 8" key="1">
    <citation type="submission" date="2020-07" db="EMBL/GenBank/DDBJ databases">
        <title>Genomic characterization of Flavobacterium psychrophilum strains.</title>
        <authorList>
            <person name="Castillo D."/>
            <person name="Jorgensen J."/>
            <person name="Middelboe M."/>
        </authorList>
    </citation>
    <scope>NUCLEOTIDE SEQUENCE [LARGE SCALE GENOMIC DNA]</scope>
    <source>
        <strain evidence="7 8">FPS-R7</strain>
    </source>
</reference>
<dbReference type="PANTHER" id="PTHR37422">
    <property type="entry name" value="TEICHURONIC ACID BIOSYNTHESIS PROTEIN TUAE"/>
    <property type="match status" value="1"/>
</dbReference>
<dbReference type="PANTHER" id="PTHR37422:SF17">
    <property type="entry name" value="O-ANTIGEN LIGASE"/>
    <property type="match status" value="1"/>
</dbReference>
<feature type="domain" description="O-antigen ligase-related" evidence="6">
    <location>
        <begin position="237"/>
        <end position="384"/>
    </location>
</feature>
<dbReference type="EMBL" id="CP059075">
    <property type="protein sequence ID" value="QRE03792.1"/>
    <property type="molecule type" value="Genomic_DNA"/>
</dbReference>